<dbReference type="EMBL" id="JAPFFI010000015">
    <property type="protein sequence ID" value="KAJ6359694.1"/>
    <property type="molecule type" value="Genomic_DNA"/>
</dbReference>
<organism evidence="1 2">
    <name type="scientific">Salix suchowensis</name>
    <dbReference type="NCBI Taxonomy" id="1278906"/>
    <lineage>
        <taxon>Eukaryota</taxon>
        <taxon>Viridiplantae</taxon>
        <taxon>Streptophyta</taxon>
        <taxon>Embryophyta</taxon>
        <taxon>Tracheophyta</taxon>
        <taxon>Spermatophyta</taxon>
        <taxon>Magnoliopsida</taxon>
        <taxon>eudicotyledons</taxon>
        <taxon>Gunneridae</taxon>
        <taxon>Pentapetalae</taxon>
        <taxon>rosids</taxon>
        <taxon>fabids</taxon>
        <taxon>Malpighiales</taxon>
        <taxon>Salicaceae</taxon>
        <taxon>Saliceae</taxon>
        <taxon>Salix</taxon>
    </lineage>
</organism>
<dbReference type="Proteomes" id="UP001141253">
    <property type="component" value="Chromosome 13"/>
</dbReference>
<keyword evidence="2" id="KW-1185">Reference proteome</keyword>
<sequence length="118" mass="13519">MTSRGLWGGLRCLGRDEEEEEAEVEERVVGGFREASSKAETSLEDPIHFLFPVSDRSGFLEGKKPDEVGGDVTVAEENGKCLYRSEEVKEIEEMEKMEEWFCVWLPTIANYFLHWGIK</sequence>
<comment type="caution">
    <text evidence="1">The sequence shown here is derived from an EMBL/GenBank/DDBJ whole genome shotgun (WGS) entry which is preliminary data.</text>
</comment>
<reference evidence="1" key="1">
    <citation type="submission" date="2022-10" db="EMBL/GenBank/DDBJ databases">
        <authorList>
            <person name="Hyden B.L."/>
            <person name="Feng K."/>
            <person name="Yates T."/>
            <person name="Jawdy S."/>
            <person name="Smart L.B."/>
            <person name="Muchero W."/>
        </authorList>
    </citation>
    <scope>NUCLEOTIDE SEQUENCE</scope>
    <source>
        <tissue evidence="1">Shoot tip</tissue>
    </source>
</reference>
<reference evidence="1" key="2">
    <citation type="journal article" date="2023" name="Int. J. Mol. Sci.">
        <title>De Novo Assembly and Annotation of 11 Diverse Shrub Willow (Salix) Genomes Reveals Novel Gene Organization in Sex-Linked Regions.</title>
        <authorList>
            <person name="Hyden B."/>
            <person name="Feng K."/>
            <person name="Yates T.B."/>
            <person name="Jawdy S."/>
            <person name="Cereghino C."/>
            <person name="Smart L.B."/>
            <person name="Muchero W."/>
        </authorList>
    </citation>
    <scope>NUCLEOTIDE SEQUENCE</scope>
    <source>
        <tissue evidence="1">Shoot tip</tissue>
    </source>
</reference>
<protein>
    <submittedName>
        <fullName evidence="1">Uncharacterized protein</fullName>
    </submittedName>
</protein>
<evidence type="ECO:0000313" key="1">
    <source>
        <dbReference type="EMBL" id="KAJ6359694.1"/>
    </source>
</evidence>
<name>A0ABQ9AV11_9ROSI</name>
<evidence type="ECO:0000313" key="2">
    <source>
        <dbReference type="Proteomes" id="UP001141253"/>
    </source>
</evidence>
<gene>
    <name evidence="1" type="ORF">OIU77_003823</name>
</gene>
<proteinExistence type="predicted"/>
<accession>A0ABQ9AV11</accession>